<dbReference type="InterPro" id="IPR031629">
    <property type="entry name" value="DpaA_N"/>
</dbReference>
<protein>
    <submittedName>
        <fullName evidence="2">Dipicolinate synthase</fullName>
    </submittedName>
</protein>
<name>A0A9D2ANT5_9FIRM</name>
<evidence type="ECO:0000313" key="2">
    <source>
        <dbReference type="EMBL" id="HIX38255.1"/>
    </source>
</evidence>
<reference evidence="2" key="2">
    <citation type="submission" date="2021-04" db="EMBL/GenBank/DDBJ databases">
        <authorList>
            <person name="Gilroy R."/>
        </authorList>
    </citation>
    <scope>NUCLEOTIDE SEQUENCE</scope>
    <source>
        <strain evidence="2">ChiHjej12B11-1927</strain>
    </source>
</reference>
<comment type="caution">
    <text evidence="2">The sequence shown here is derived from an EMBL/GenBank/DDBJ whole genome shotgun (WGS) entry which is preliminary data.</text>
</comment>
<gene>
    <name evidence="2" type="ORF">H9738_10370</name>
</gene>
<dbReference type="InterPro" id="IPR036291">
    <property type="entry name" value="NAD(P)-bd_dom_sf"/>
</dbReference>
<dbReference type="SUPFAM" id="SSF51735">
    <property type="entry name" value="NAD(P)-binding Rossmann-fold domains"/>
    <property type="match status" value="1"/>
</dbReference>
<dbReference type="Gene3D" id="3.40.50.720">
    <property type="entry name" value="NAD(P)-binding Rossmann-like Domain"/>
    <property type="match status" value="2"/>
</dbReference>
<organism evidence="2 3">
    <name type="scientific">Candidatus Blautia pullistercoris</name>
    <dbReference type="NCBI Taxonomy" id="2838499"/>
    <lineage>
        <taxon>Bacteria</taxon>
        <taxon>Bacillati</taxon>
        <taxon>Bacillota</taxon>
        <taxon>Clostridia</taxon>
        <taxon>Lachnospirales</taxon>
        <taxon>Lachnospiraceae</taxon>
        <taxon>Blautia</taxon>
    </lineage>
</organism>
<dbReference type="AlphaFoldDB" id="A0A9D2ANT5"/>
<dbReference type="EMBL" id="DXFG01000223">
    <property type="protein sequence ID" value="HIX38255.1"/>
    <property type="molecule type" value="Genomic_DNA"/>
</dbReference>
<evidence type="ECO:0000259" key="1">
    <source>
        <dbReference type="Pfam" id="PF16924"/>
    </source>
</evidence>
<dbReference type="Proteomes" id="UP000824230">
    <property type="component" value="Unassembled WGS sequence"/>
</dbReference>
<evidence type="ECO:0000313" key="3">
    <source>
        <dbReference type="Proteomes" id="UP000824230"/>
    </source>
</evidence>
<proteinExistence type="predicted"/>
<feature type="domain" description="Dipicolinate synthase subunit A N-terminal" evidence="1">
    <location>
        <begin position="8"/>
        <end position="120"/>
    </location>
</feature>
<accession>A0A9D2ANT5</accession>
<reference evidence="2" key="1">
    <citation type="journal article" date="2021" name="PeerJ">
        <title>Extensive microbial diversity within the chicken gut microbiome revealed by metagenomics and culture.</title>
        <authorList>
            <person name="Gilroy R."/>
            <person name="Ravi A."/>
            <person name="Getino M."/>
            <person name="Pursley I."/>
            <person name="Horton D.L."/>
            <person name="Alikhan N.F."/>
            <person name="Baker D."/>
            <person name="Gharbi K."/>
            <person name="Hall N."/>
            <person name="Watson M."/>
            <person name="Adriaenssens E.M."/>
            <person name="Foster-Nyarko E."/>
            <person name="Jarju S."/>
            <person name="Secka A."/>
            <person name="Antonio M."/>
            <person name="Oren A."/>
            <person name="Chaudhuri R.R."/>
            <person name="La Ragione R."/>
            <person name="Hildebrand F."/>
            <person name="Pallen M.J."/>
        </authorList>
    </citation>
    <scope>NUCLEOTIDE SEQUENCE</scope>
    <source>
        <strain evidence="2">ChiHjej12B11-1927</strain>
    </source>
</reference>
<dbReference type="Pfam" id="PF16924">
    <property type="entry name" value="DpaA_N"/>
    <property type="match status" value="1"/>
</dbReference>
<sequence length="201" mass="21938">MNRQFLKAAVAGGDTRQVYVAEALGENGFWVKTYGLPKDPGHSQVKKVSSLGEALEDADIIAAPVPFLKQGRIQGQEFFIDLTEANFLKYLKKGSLFCAGGIPEDFLKKAGEKGILCFDYLKDSFTAMENTIATAEGAIAQAILRSPENLRGSSSLVIGYGRCGRTLAGYLQNMFCRTMVWEKDREKAAQAKAAGLEILEE</sequence>
<feature type="non-terminal residue" evidence="2">
    <location>
        <position position="201"/>
    </location>
</feature>